<keyword evidence="2" id="KW-0472">Membrane</keyword>
<dbReference type="Proteomes" id="UP000002640">
    <property type="component" value="Unassembled WGS sequence"/>
</dbReference>
<feature type="transmembrane region" description="Helical" evidence="2">
    <location>
        <begin position="134"/>
        <end position="151"/>
    </location>
</feature>
<evidence type="ECO:0000256" key="1">
    <source>
        <dbReference type="SAM" id="MobiDB-lite"/>
    </source>
</evidence>
<dbReference type="RefSeq" id="XP_009538550.1">
    <property type="nucleotide sequence ID" value="XM_009540255.1"/>
</dbReference>
<organism evidence="3 4">
    <name type="scientific">Phytophthora sojae (strain P6497)</name>
    <name type="common">Soybean stem and root rot agent</name>
    <name type="synonym">Phytophthora megasperma f. sp. glycines</name>
    <dbReference type="NCBI Taxonomy" id="1094619"/>
    <lineage>
        <taxon>Eukaryota</taxon>
        <taxon>Sar</taxon>
        <taxon>Stramenopiles</taxon>
        <taxon>Oomycota</taxon>
        <taxon>Peronosporomycetes</taxon>
        <taxon>Peronosporales</taxon>
        <taxon>Peronosporaceae</taxon>
        <taxon>Phytophthora</taxon>
    </lineage>
</organism>
<feature type="transmembrane region" description="Helical" evidence="2">
    <location>
        <begin position="45"/>
        <end position="65"/>
    </location>
</feature>
<evidence type="ECO:0000313" key="3">
    <source>
        <dbReference type="EMBL" id="EGZ05689.1"/>
    </source>
</evidence>
<protein>
    <recommendedName>
        <fullName evidence="5">Transmembrane protein</fullName>
    </recommendedName>
</protein>
<feature type="transmembrane region" description="Helical" evidence="2">
    <location>
        <begin position="104"/>
        <end position="122"/>
    </location>
</feature>
<dbReference type="EMBL" id="JH159165">
    <property type="protein sequence ID" value="EGZ05689.1"/>
    <property type="molecule type" value="Genomic_DNA"/>
</dbReference>
<reference evidence="3 4" key="1">
    <citation type="journal article" date="2006" name="Science">
        <title>Phytophthora genome sequences uncover evolutionary origins and mechanisms of pathogenesis.</title>
        <authorList>
            <person name="Tyler B.M."/>
            <person name="Tripathy S."/>
            <person name="Zhang X."/>
            <person name="Dehal P."/>
            <person name="Jiang R.H."/>
            <person name="Aerts A."/>
            <person name="Arredondo F.D."/>
            <person name="Baxter L."/>
            <person name="Bensasson D."/>
            <person name="Beynon J.L."/>
            <person name="Chapman J."/>
            <person name="Damasceno C.M."/>
            <person name="Dorrance A.E."/>
            <person name="Dou D."/>
            <person name="Dickerman A.W."/>
            <person name="Dubchak I.L."/>
            <person name="Garbelotto M."/>
            <person name="Gijzen M."/>
            <person name="Gordon S.G."/>
            <person name="Govers F."/>
            <person name="Grunwald N.J."/>
            <person name="Huang W."/>
            <person name="Ivors K.L."/>
            <person name="Jones R.W."/>
            <person name="Kamoun S."/>
            <person name="Krampis K."/>
            <person name="Lamour K.H."/>
            <person name="Lee M.K."/>
            <person name="McDonald W.H."/>
            <person name="Medina M."/>
            <person name="Meijer H.J."/>
            <person name="Nordberg E.K."/>
            <person name="Maclean D.J."/>
            <person name="Ospina-Giraldo M.D."/>
            <person name="Morris P.F."/>
            <person name="Phuntumart V."/>
            <person name="Putnam N.H."/>
            <person name="Rash S."/>
            <person name="Rose J.K."/>
            <person name="Sakihama Y."/>
            <person name="Salamov A.A."/>
            <person name="Savidor A."/>
            <person name="Scheuring C.F."/>
            <person name="Smith B.M."/>
            <person name="Sobral B.W."/>
            <person name="Terry A."/>
            <person name="Torto-Alalibo T.A."/>
            <person name="Win J."/>
            <person name="Xu Z."/>
            <person name="Zhang H."/>
            <person name="Grigoriev I.V."/>
            <person name="Rokhsar D.S."/>
            <person name="Boore J.L."/>
        </authorList>
    </citation>
    <scope>NUCLEOTIDE SEQUENCE [LARGE SCALE GENOMIC DNA]</scope>
    <source>
        <strain evidence="3 4">P6497</strain>
    </source>
</reference>
<accession>G5AEP9</accession>
<dbReference type="InParanoid" id="G5AEP9"/>
<evidence type="ECO:0008006" key="5">
    <source>
        <dbReference type="Google" id="ProtNLM"/>
    </source>
</evidence>
<dbReference type="AlphaFoldDB" id="G5AEP9"/>
<sequence>MMTTTAGESHTETETDRTSELSELPLEGKSPSEYTLDVTILRFRAVAIPVAMAAFFVGVTLPFAGKGMQVGSFRSIDVDEGERKELLDKYNERLGSLTALMMKPLDVTLSMVVAVIFLMLASRMSAYLESRRRYLLIGVIGVVGYLMNTGFNSMNLQVVPGAVSPRIMPSDLVVESVHDDTQQLDAEGNLTTTWDPKFRESTPGNSVLNTILRGLFIPREEVPTHCKETDDWYYATAFKNVLPSYGFPSRTWQQNALSKALEPTASLSMPMNAAESDLEQYDDLPMSKAIATNLVVYSLVVSNTFLGWWTKEDEAWGSFSHANATGKVVLADYFNLTTRSTGNANFASTARQVIIDYYDKAELSRTSDELAKVEFTRVNLTETIVFDALTIEIPTRTYGTQRDNSSSTNPFYWPLYSYACNTKACLLADNEEYKADGNTTAIHPRVQALAICLNDQGEETLVVDNDYSGLEQILQSCTRRSTTSMMVVSLGKRIEGDSLVSSSNTVENARMVYSLTVGRLAWRPENFSETYNAECKTGDGCRGIRFPLGNNGTLLNDHLLVSESGIPMSLLSPINLNWNWFPISDSQWKMLATTVDEPRAALEVESKPSLIVLPRNFNTTDGSSTAYKIDSDYCLVYIDRHLNQIEKNHLYIEHSLQPAYTAGLYFIFQNAVVLKQINGSDGPSLEFSGNILDMHIWASIPKTSMIFAFIGCFIMVLGGVAIAVLSKRGEDSLAKQDSATVAAEALDNTEKYPPSLLRLQLRNRSTGKTADAAFDSLCVDSVVLAKKEDKTQQFAISKSVSPSANTPTISRLDSAGA</sequence>
<feature type="compositionally biased region" description="Basic and acidic residues" evidence="1">
    <location>
        <begin position="9"/>
        <end position="20"/>
    </location>
</feature>
<evidence type="ECO:0000256" key="2">
    <source>
        <dbReference type="SAM" id="Phobius"/>
    </source>
</evidence>
<feature type="transmembrane region" description="Helical" evidence="2">
    <location>
        <begin position="705"/>
        <end position="725"/>
    </location>
</feature>
<keyword evidence="2" id="KW-1133">Transmembrane helix</keyword>
<dbReference type="OMA" id="HIWASIP"/>
<keyword evidence="2" id="KW-0812">Transmembrane</keyword>
<dbReference type="KEGG" id="psoj:PHYSODRAFT_307464"/>
<keyword evidence="4" id="KW-1185">Reference proteome</keyword>
<gene>
    <name evidence="3" type="ORF">PHYSODRAFT_307464</name>
</gene>
<dbReference type="GeneID" id="20642888"/>
<proteinExistence type="predicted"/>
<feature type="region of interest" description="Disordered" evidence="1">
    <location>
        <begin position="1"/>
        <end position="28"/>
    </location>
</feature>
<name>G5AEP9_PHYSP</name>
<feature type="region of interest" description="Disordered" evidence="1">
    <location>
        <begin position="796"/>
        <end position="817"/>
    </location>
</feature>
<feature type="compositionally biased region" description="Polar residues" evidence="1">
    <location>
        <begin position="796"/>
        <end position="811"/>
    </location>
</feature>
<evidence type="ECO:0000313" key="4">
    <source>
        <dbReference type="Proteomes" id="UP000002640"/>
    </source>
</evidence>